<dbReference type="PRINTS" id="PR00034">
    <property type="entry name" value="HTHCRP"/>
</dbReference>
<dbReference type="InterPro" id="IPR000595">
    <property type="entry name" value="cNMP-bd_dom"/>
</dbReference>
<accession>A0A1P8WFQ3</accession>
<dbReference type="PROSITE" id="PS50042">
    <property type="entry name" value="CNMP_BINDING_3"/>
    <property type="match status" value="1"/>
</dbReference>
<dbReference type="Gene3D" id="2.60.120.10">
    <property type="entry name" value="Jelly Rolls"/>
    <property type="match status" value="1"/>
</dbReference>
<dbReference type="GO" id="GO:0003700">
    <property type="term" value="F:DNA-binding transcription factor activity"/>
    <property type="evidence" value="ECO:0007669"/>
    <property type="project" value="TreeGrafter"/>
</dbReference>
<keyword evidence="3" id="KW-0804">Transcription</keyword>
<evidence type="ECO:0000259" key="5">
    <source>
        <dbReference type="PROSITE" id="PS51063"/>
    </source>
</evidence>
<dbReference type="PROSITE" id="PS51063">
    <property type="entry name" value="HTH_CRP_2"/>
    <property type="match status" value="1"/>
</dbReference>
<evidence type="ECO:0000313" key="6">
    <source>
        <dbReference type="EMBL" id="APZ92870.1"/>
    </source>
</evidence>
<dbReference type="InterPro" id="IPR036388">
    <property type="entry name" value="WH-like_DNA-bd_sf"/>
</dbReference>
<dbReference type="SMART" id="SM00100">
    <property type="entry name" value="cNMP"/>
    <property type="match status" value="1"/>
</dbReference>
<gene>
    <name evidence="6" type="primary">ntcA</name>
    <name evidence="6" type="ORF">Fuma_02482</name>
</gene>
<dbReference type="InterPro" id="IPR012318">
    <property type="entry name" value="HTH_CRP"/>
</dbReference>
<dbReference type="Pfam" id="PF00027">
    <property type="entry name" value="cNMP_binding"/>
    <property type="match status" value="1"/>
</dbReference>
<dbReference type="OrthoDB" id="9812325at2"/>
<feature type="domain" description="HTH crp-type" evidence="5">
    <location>
        <begin position="159"/>
        <end position="232"/>
    </location>
</feature>
<dbReference type="CDD" id="cd00038">
    <property type="entry name" value="CAP_ED"/>
    <property type="match status" value="1"/>
</dbReference>
<dbReference type="RefSeq" id="WP_158520957.1">
    <property type="nucleotide sequence ID" value="NZ_CP017641.1"/>
</dbReference>
<dbReference type="STRING" id="1891926.Fuma_02482"/>
<dbReference type="SMART" id="SM00419">
    <property type="entry name" value="HTH_CRP"/>
    <property type="match status" value="1"/>
</dbReference>
<organism evidence="6 7">
    <name type="scientific">Fuerstiella marisgermanici</name>
    <dbReference type="NCBI Taxonomy" id="1891926"/>
    <lineage>
        <taxon>Bacteria</taxon>
        <taxon>Pseudomonadati</taxon>
        <taxon>Planctomycetota</taxon>
        <taxon>Planctomycetia</taxon>
        <taxon>Planctomycetales</taxon>
        <taxon>Planctomycetaceae</taxon>
        <taxon>Fuerstiella</taxon>
    </lineage>
</organism>
<dbReference type="GO" id="GO:0003677">
    <property type="term" value="F:DNA binding"/>
    <property type="evidence" value="ECO:0007669"/>
    <property type="project" value="UniProtKB-KW"/>
</dbReference>
<keyword evidence="1" id="KW-0805">Transcription regulation</keyword>
<evidence type="ECO:0000313" key="7">
    <source>
        <dbReference type="Proteomes" id="UP000187735"/>
    </source>
</evidence>
<dbReference type="InterPro" id="IPR014710">
    <property type="entry name" value="RmlC-like_jellyroll"/>
</dbReference>
<evidence type="ECO:0000259" key="4">
    <source>
        <dbReference type="PROSITE" id="PS50042"/>
    </source>
</evidence>
<sequence length="235" mass="26066">MQQSVAKTGIEQLERIAGYLKSCDTLQALTSAEYEQLAADCQHLTLRRGSTVYSATDAPLYAYLLVHGAVQTGHIDGNGKHVIYALIQPGQIFGELGVCVPGRREERCDVTEDSSIVAVHASRLREILQQNAAAAFAMLTLCGQRRRNMTRRLESVLFQSTRHRVIRLLQELAQIGGIPDGDGIKIHLPLSHQDLGRFIGVSRETITITLGQLRSEGLIRMDRRRIVLTQPDSLQ</sequence>
<evidence type="ECO:0000256" key="2">
    <source>
        <dbReference type="ARBA" id="ARBA00023125"/>
    </source>
</evidence>
<dbReference type="KEGG" id="fmr:Fuma_02482"/>
<dbReference type="PANTHER" id="PTHR24567">
    <property type="entry name" value="CRP FAMILY TRANSCRIPTIONAL REGULATORY PROTEIN"/>
    <property type="match status" value="1"/>
</dbReference>
<keyword evidence="7" id="KW-1185">Reference proteome</keyword>
<evidence type="ECO:0000256" key="3">
    <source>
        <dbReference type="ARBA" id="ARBA00023163"/>
    </source>
</evidence>
<feature type="domain" description="Cyclic nucleotide-binding" evidence="4">
    <location>
        <begin position="25"/>
        <end position="128"/>
    </location>
</feature>
<name>A0A1P8WFQ3_9PLAN</name>
<protein>
    <submittedName>
        <fullName evidence="6">Global nitrogen regulator</fullName>
    </submittedName>
</protein>
<dbReference type="PANTHER" id="PTHR24567:SF74">
    <property type="entry name" value="HTH-TYPE TRANSCRIPTIONAL REGULATOR ARCR"/>
    <property type="match status" value="1"/>
</dbReference>
<dbReference type="InterPro" id="IPR050397">
    <property type="entry name" value="Env_Response_Regulators"/>
</dbReference>
<dbReference type="Proteomes" id="UP000187735">
    <property type="component" value="Chromosome"/>
</dbReference>
<dbReference type="InterPro" id="IPR018490">
    <property type="entry name" value="cNMP-bd_dom_sf"/>
</dbReference>
<dbReference type="SUPFAM" id="SSF46785">
    <property type="entry name" value="Winged helix' DNA-binding domain"/>
    <property type="match status" value="1"/>
</dbReference>
<reference evidence="6 7" key="1">
    <citation type="journal article" date="2016" name="Front. Microbiol.">
        <title>Fuerstia marisgermanicae gen. nov., sp. nov., an Unusual Member of the Phylum Planctomycetes from the German Wadden Sea.</title>
        <authorList>
            <person name="Kohn T."/>
            <person name="Heuer A."/>
            <person name="Jogler M."/>
            <person name="Vollmers J."/>
            <person name="Boedeker C."/>
            <person name="Bunk B."/>
            <person name="Rast P."/>
            <person name="Borchert D."/>
            <person name="Glockner I."/>
            <person name="Freese H.M."/>
            <person name="Klenk H.P."/>
            <person name="Overmann J."/>
            <person name="Kaster A.K."/>
            <person name="Rohde M."/>
            <person name="Wiegand S."/>
            <person name="Jogler C."/>
        </authorList>
    </citation>
    <scope>NUCLEOTIDE SEQUENCE [LARGE SCALE GENOMIC DNA]</scope>
    <source>
        <strain evidence="6 7">NH11</strain>
    </source>
</reference>
<dbReference type="AlphaFoldDB" id="A0A1P8WFQ3"/>
<dbReference type="InterPro" id="IPR036390">
    <property type="entry name" value="WH_DNA-bd_sf"/>
</dbReference>
<dbReference type="SUPFAM" id="SSF51206">
    <property type="entry name" value="cAMP-binding domain-like"/>
    <property type="match status" value="1"/>
</dbReference>
<keyword evidence="2" id="KW-0238">DNA-binding</keyword>
<proteinExistence type="predicted"/>
<dbReference type="EMBL" id="CP017641">
    <property type="protein sequence ID" value="APZ92870.1"/>
    <property type="molecule type" value="Genomic_DNA"/>
</dbReference>
<dbReference type="Gene3D" id="1.10.10.10">
    <property type="entry name" value="Winged helix-like DNA-binding domain superfamily/Winged helix DNA-binding domain"/>
    <property type="match status" value="1"/>
</dbReference>
<evidence type="ECO:0000256" key="1">
    <source>
        <dbReference type="ARBA" id="ARBA00023015"/>
    </source>
</evidence>
<dbReference type="GO" id="GO:0005829">
    <property type="term" value="C:cytosol"/>
    <property type="evidence" value="ECO:0007669"/>
    <property type="project" value="TreeGrafter"/>
</dbReference>
<dbReference type="Pfam" id="PF13545">
    <property type="entry name" value="HTH_Crp_2"/>
    <property type="match status" value="1"/>
</dbReference>